<feature type="domain" description="Putative Flp pilus-assembly TadG-like N-terminal" evidence="2">
    <location>
        <begin position="14"/>
        <end position="60"/>
    </location>
</feature>
<dbReference type="Proteomes" id="UP000095255">
    <property type="component" value="Unassembled WGS sequence"/>
</dbReference>
<dbReference type="EMBL" id="MJAT01000006">
    <property type="protein sequence ID" value="OEH86185.1"/>
    <property type="molecule type" value="Genomic_DNA"/>
</dbReference>
<name>A0A1E5L7R5_9FIRM</name>
<dbReference type="Pfam" id="PF13400">
    <property type="entry name" value="Tad"/>
    <property type="match status" value="1"/>
</dbReference>
<feature type="transmembrane region" description="Helical" evidence="1">
    <location>
        <begin position="16"/>
        <end position="35"/>
    </location>
</feature>
<keyword evidence="4" id="KW-1185">Reference proteome</keyword>
<keyword evidence="1" id="KW-0472">Membrane</keyword>
<gene>
    <name evidence="3" type="ORF">BHU72_11650</name>
</gene>
<dbReference type="AlphaFoldDB" id="A0A1E5L7R5"/>
<dbReference type="InterPro" id="IPR028087">
    <property type="entry name" value="Tad_N"/>
</dbReference>
<evidence type="ECO:0000256" key="1">
    <source>
        <dbReference type="SAM" id="Phobius"/>
    </source>
</evidence>
<protein>
    <recommendedName>
        <fullName evidence="2">Putative Flp pilus-assembly TadG-like N-terminal domain-containing protein</fullName>
    </recommendedName>
</protein>
<keyword evidence="1" id="KW-0812">Transmembrane</keyword>
<organism evidence="3 4">
    <name type="scientific">Desulfuribacillus stibiiarsenatis</name>
    <dbReference type="NCBI Taxonomy" id="1390249"/>
    <lineage>
        <taxon>Bacteria</taxon>
        <taxon>Bacillati</taxon>
        <taxon>Bacillota</taxon>
        <taxon>Desulfuribacillia</taxon>
        <taxon>Desulfuribacillales</taxon>
        <taxon>Desulfuribacillaceae</taxon>
        <taxon>Desulfuribacillus</taxon>
    </lineage>
</organism>
<evidence type="ECO:0000313" key="3">
    <source>
        <dbReference type="EMBL" id="OEH86185.1"/>
    </source>
</evidence>
<dbReference type="RefSeq" id="WP_069701413.1">
    <property type="nucleotide sequence ID" value="NZ_MJAT01000006.1"/>
</dbReference>
<evidence type="ECO:0000313" key="4">
    <source>
        <dbReference type="Proteomes" id="UP000095255"/>
    </source>
</evidence>
<proteinExistence type="predicted"/>
<reference evidence="3 4" key="1">
    <citation type="submission" date="2016-09" db="EMBL/GenBank/DDBJ databases">
        <title>Desulfuribacillus arsenicus sp. nov., an obligately anaerobic, dissimilatory arsenic- and antimonate-reducing bacterium isolated from anoxic sediments.</title>
        <authorList>
            <person name="Abin C.A."/>
            <person name="Hollibaugh J.T."/>
        </authorList>
    </citation>
    <scope>NUCLEOTIDE SEQUENCE [LARGE SCALE GENOMIC DNA]</scope>
    <source>
        <strain evidence="3 4">MLFW-2</strain>
    </source>
</reference>
<keyword evidence="1" id="KW-1133">Transmembrane helix</keyword>
<dbReference type="OrthoDB" id="5447051at2"/>
<dbReference type="STRING" id="1390249.BHU72_11650"/>
<evidence type="ECO:0000259" key="2">
    <source>
        <dbReference type="Pfam" id="PF13400"/>
    </source>
</evidence>
<accession>A0A1E5L7R5</accession>
<comment type="caution">
    <text evidence="3">The sequence shown here is derived from an EMBL/GenBank/DDBJ whole genome shotgun (WGS) entry which is preliminary data.</text>
</comment>
<sequence length="305" mass="32931">MIRLIKKLTNEQKGSAIILVSLAFMGLLAMTGLVLDGGSLYVTKSHLQKTANAAVLSGAQELNNATNRVHDVVNQILVAHNEPDSIHALNVVANDRVVVELSREVPLNFMSLFGIATATVDVEAKAGLGVMGTGAGAAPLGIDDSVQLNYYSTYKLKVDQTGVDSGVFGVLALGGTGASTYEDNLRFGYKNEIKVNDILDTQTGNISGKTRTSINERIQKCPYQVNEYHHKDCPRILLVPVYTPHEHTQNQLKQVRVTGFAYFYITEPMGSNDTSITGVFIKKTGRGVVSATGSDRGAYVTRLIQ</sequence>